<reference evidence="1" key="1">
    <citation type="journal article" date="2014" name="Front. Microbiol.">
        <title>High frequency of phylogenetically diverse reductive dehalogenase-homologous genes in deep subseafloor sedimentary metagenomes.</title>
        <authorList>
            <person name="Kawai M."/>
            <person name="Futagami T."/>
            <person name="Toyoda A."/>
            <person name="Takaki Y."/>
            <person name="Nishi S."/>
            <person name="Hori S."/>
            <person name="Arai W."/>
            <person name="Tsubouchi T."/>
            <person name="Morono Y."/>
            <person name="Uchiyama I."/>
            <person name="Ito T."/>
            <person name="Fujiyama A."/>
            <person name="Inagaki F."/>
            <person name="Takami H."/>
        </authorList>
    </citation>
    <scope>NUCLEOTIDE SEQUENCE</scope>
    <source>
        <strain evidence="1">Expedition CK06-06</strain>
    </source>
</reference>
<dbReference type="EMBL" id="BARV01040526">
    <property type="protein sequence ID" value="GAI54854.1"/>
    <property type="molecule type" value="Genomic_DNA"/>
</dbReference>
<sequence>NSEKTFYQMALKGLSFNDVRDRLVRENLRQTRPK</sequence>
<dbReference type="AlphaFoldDB" id="X1RGY2"/>
<gene>
    <name evidence="1" type="ORF">S06H3_61713</name>
</gene>
<accession>X1RGY2</accession>
<protein>
    <submittedName>
        <fullName evidence="1">Uncharacterized protein</fullName>
    </submittedName>
</protein>
<organism evidence="1">
    <name type="scientific">marine sediment metagenome</name>
    <dbReference type="NCBI Taxonomy" id="412755"/>
    <lineage>
        <taxon>unclassified sequences</taxon>
        <taxon>metagenomes</taxon>
        <taxon>ecological metagenomes</taxon>
    </lineage>
</organism>
<feature type="non-terminal residue" evidence="1">
    <location>
        <position position="1"/>
    </location>
</feature>
<evidence type="ECO:0000313" key="1">
    <source>
        <dbReference type="EMBL" id="GAI54854.1"/>
    </source>
</evidence>
<proteinExistence type="predicted"/>
<comment type="caution">
    <text evidence="1">The sequence shown here is derived from an EMBL/GenBank/DDBJ whole genome shotgun (WGS) entry which is preliminary data.</text>
</comment>
<name>X1RGY2_9ZZZZ</name>